<comment type="caution">
    <text evidence="1">The sequence shown here is derived from an EMBL/GenBank/DDBJ whole genome shotgun (WGS) entry which is preliminary data.</text>
</comment>
<proteinExistence type="predicted"/>
<dbReference type="AlphaFoldDB" id="A4BKK6"/>
<dbReference type="EMBL" id="AAOE01000046">
    <property type="protein sequence ID" value="EAR07359.1"/>
    <property type="molecule type" value="Genomic_DNA"/>
</dbReference>
<dbReference type="Proteomes" id="UP000005953">
    <property type="component" value="Unassembled WGS sequence"/>
</dbReference>
<evidence type="ECO:0000313" key="2">
    <source>
        <dbReference type="Proteomes" id="UP000005953"/>
    </source>
</evidence>
<evidence type="ECO:0008006" key="3">
    <source>
        <dbReference type="Google" id="ProtNLM"/>
    </source>
</evidence>
<name>A4BKK6_9GAMM</name>
<dbReference type="PROSITE" id="PS51257">
    <property type="entry name" value="PROKAR_LIPOPROTEIN"/>
    <property type="match status" value="1"/>
</dbReference>
<evidence type="ECO:0000313" key="1">
    <source>
        <dbReference type="EMBL" id="EAR07359.1"/>
    </source>
</evidence>
<reference evidence="1 2" key="1">
    <citation type="submission" date="2006-02" db="EMBL/GenBank/DDBJ databases">
        <authorList>
            <person name="Pinhassi J."/>
            <person name="Pedros-Alio C."/>
            <person name="Ferriera S."/>
            <person name="Johnson J."/>
            <person name="Kravitz S."/>
            <person name="Halpern A."/>
            <person name="Remington K."/>
            <person name="Beeson K."/>
            <person name="Tran B."/>
            <person name="Rogers Y.-H."/>
            <person name="Friedman R."/>
            <person name="Venter J.C."/>
        </authorList>
    </citation>
    <scope>NUCLEOTIDE SEQUENCE [LARGE SCALE GENOMIC DNA]</scope>
    <source>
        <strain evidence="1 2">MED297</strain>
    </source>
</reference>
<protein>
    <recommendedName>
        <fullName evidence="3">Lipoprotein</fullName>
    </recommendedName>
</protein>
<accession>A4BKK6</accession>
<dbReference type="RefSeq" id="WP_008045518.1">
    <property type="nucleotide sequence ID" value="NZ_CH724152.1"/>
</dbReference>
<dbReference type="STRING" id="314283.MED297_07716"/>
<keyword evidence="2" id="KW-1185">Reference proteome</keyword>
<gene>
    <name evidence="1" type="ORF">MED297_07716</name>
</gene>
<sequence>MKKLMTIAGVAIALTACGPEGSSSYDLTFKITEANAKNVIANSVTLTEDTDEYTPSKMLESYSAPTTAIQSRASQSVTLDCSPSGTMTLSATVPDSYANTGDLPTSGQMSVSTTFNNCDDGWEVTDGGMSVSMSWSGYNESNDTYNSLTVGIDFDDFKVTADGETSKIDGGLDISTGSTSQSVSWDLYSQFNGQTLRTSTPQAISIGLNDTYPSAGVIRVEGADDTFAEAKIVPNGYEVTVNGGQATLYTWDQF</sequence>
<organism evidence="1 2">
    <name type="scientific">Reinekea blandensis MED297</name>
    <dbReference type="NCBI Taxonomy" id="314283"/>
    <lineage>
        <taxon>Bacteria</taxon>
        <taxon>Pseudomonadati</taxon>
        <taxon>Pseudomonadota</taxon>
        <taxon>Gammaproteobacteria</taxon>
        <taxon>Oceanospirillales</taxon>
        <taxon>Saccharospirillaceae</taxon>
        <taxon>Reinekea</taxon>
    </lineage>
</organism>
<dbReference type="HOGENOM" id="CLU_1093585_0_0_6"/>